<keyword evidence="6" id="KW-1133">Transmembrane helix</keyword>
<evidence type="ECO:0000256" key="1">
    <source>
        <dbReference type="ARBA" id="ARBA00022490"/>
    </source>
</evidence>
<evidence type="ECO:0000256" key="2">
    <source>
        <dbReference type="ARBA" id="ARBA00022540"/>
    </source>
</evidence>
<keyword evidence="3" id="KW-0694">RNA-binding</keyword>
<keyword evidence="4" id="KW-0648">Protein biosynthesis</keyword>
<sequence>MRSKSVSCQPQKNVFKIDCTLLLFKKFLLYVFDILRNFCKLNVCNKKAHEFRSLVLKAIDSPERLESMSLKKNVDRSLWLILDGFPTNADFNDVGGRVRQIVDDVCQRVSQNIQSPVFWIPIDNDEKKQHYHKIRGFALIQAPNREYASSFEKKGRIFFFFKKRGGDIKNLEKEKESVCVRREKIKEIQQINRQHKQNEHNKDVFRDSYWAHKALEGYNVSCWMWNEVQEKMKISDTFEKIGKNEFLEERNLYWWLLDKDGKEGYRDQYVARFRGQQFEETIRGLFYVRVFDKMKIIIIIKKEMTSNHVQWSPKGSYLVSFHLQGIQLWGGPDWAKLQRFEHWFVDQIDWSPDETRMITCNSVEQTNKDGRRYLPTIYIWDPLTGERLREFTHDAIGPLLKLRRSGWWPMFKWGAKDKYFAQIATSKKNKVTAKMKDIDRINIFDGVELTRLDKAAHSAPNVFDFAFSPTDDLLAYCSRALGNDAAKVTIISLPSKKAERVQTLGFDAGITHVYWQSEGKYLAVTIGHVEGKRLRKNSIGILAVHQENMPWQLTESMMKFCFNFDFSQIKLLAVQYLLTFFAWEPDSNRFGILHNDLDNPDVSFYQIKQPTNPVKLCYMFIYYICVYIFFFFFKKKNNNNNWEHTKQLRYQKEKQTIYSGHQEAEDVGYNLCKLRFASNNIYYGYKKSHEGAVELHWCPSGRYVITAATQPIGTKTSGSDTGYTVWSCQGDQLFKHTIHYFFQILWRPRPKEIRLESKEDEKKCQEMLLKQYYNVFEQRDTEVRRQHQSKFVQINLAKWASWNSLQEQWKKKTKEISKKRTKKRGFSSEGEEDDFEVTTVEQERTEKSEERVINHAILSRILNGEKITIGDIDEMEQQESSTADAGSNFGNYAAALQRRSDSTYNGSGQGYTGHRAGFR</sequence>
<accession>X6NM12</accession>
<dbReference type="GO" id="GO:0003743">
    <property type="term" value="F:translation initiation factor activity"/>
    <property type="evidence" value="ECO:0007669"/>
    <property type="project" value="UniProtKB-KW"/>
</dbReference>
<gene>
    <name evidence="8" type="ORF">RFI_10088</name>
</gene>
<evidence type="ECO:0000256" key="6">
    <source>
        <dbReference type="SAM" id="Phobius"/>
    </source>
</evidence>
<proteinExistence type="predicted"/>
<evidence type="ECO:0000259" key="7">
    <source>
        <dbReference type="Pfam" id="PF08662"/>
    </source>
</evidence>
<keyword evidence="6" id="KW-0812">Transmembrane</keyword>
<dbReference type="PANTHER" id="PTHR14068:SF0">
    <property type="entry name" value="EUKARYOTIC TRANSLATION INITIATION FACTOR 3 SUBUNIT B"/>
    <property type="match status" value="1"/>
</dbReference>
<evidence type="ECO:0000313" key="9">
    <source>
        <dbReference type="Proteomes" id="UP000023152"/>
    </source>
</evidence>
<dbReference type="InterPro" id="IPR011400">
    <property type="entry name" value="EIF3B"/>
</dbReference>
<keyword evidence="6" id="KW-0472">Membrane</keyword>
<feature type="region of interest" description="Disordered" evidence="5">
    <location>
        <begin position="816"/>
        <end position="848"/>
    </location>
</feature>
<dbReference type="EMBL" id="ASPP01007496">
    <property type="protein sequence ID" value="ETO27046.1"/>
    <property type="molecule type" value="Genomic_DNA"/>
</dbReference>
<keyword evidence="1" id="KW-0963">Cytoplasm</keyword>
<feature type="domain" description="Translation initiation factor beta propellor-like" evidence="7">
    <location>
        <begin position="687"/>
        <end position="744"/>
    </location>
</feature>
<dbReference type="GO" id="GO:0003723">
    <property type="term" value="F:RNA binding"/>
    <property type="evidence" value="ECO:0007669"/>
    <property type="project" value="UniProtKB-KW"/>
</dbReference>
<name>X6NM12_RETFI</name>
<feature type="transmembrane region" description="Helical" evidence="6">
    <location>
        <begin position="613"/>
        <end position="633"/>
    </location>
</feature>
<keyword evidence="2" id="KW-0396">Initiation factor</keyword>
<organism evidence="8 9">
    <name type="scientific">Reticulomyxa filosa</name>
    <dbReference type="NCBI Taxonomy" id="46433"/>
    <lineage>
        <taxon>Eukaryota</taxon>
        <taxon>Sar</taxon>
        <taxon>Rhizaria</taxon>
        <taxon>Retaria</taxon>
        <taxon>Foraminifera</taxon>
        <taxon>Monothalamids</taxon>
        <taxon>Reticulomyxidae</taxon>
        <taxon>Reticulomyxa</taxon>
    </lineage>
</organism>
<comment type="caution">
    <text evidence="8">The sequence shown here is derived from an EMBL/GenBank/DDBJ whole genome shotgun (WGS) entry which is preliminary data.</text>
</comment>
<dbReference type="Pfam" id="PF08662">
    <property type="entry name" value="eIF2A"/>
    <property type="match status" value="1"/>
</dbReference>
<dbReference type="SUPFAM" id="SSF82171">
    <property type="entry name" value="DPP6 N-terminal domain-like"/>
    <property type="match status" value="1"/>
</dbReference>
<dbReference type="InterPro" id="IPR013979">
    <property type="entry name" value="TIF_beta_prop-like"/>
</dbReference>
<evidence type="ECO:0000313" key="8">
    <source>
        <dbReference type="EMBL" id="ETO27046.1"/>
    </source>
</evidence>
<feature type="region of interest" description="Disordered" evidence="5">
    <location>
        <begin position="900"/>
        <end position="919"/>
    </location>
</feature>
<evidence type="ECO:0000256" key="4">
    <source>
        <dbReference type="ARBA" id="ARBA00022917"/>
    </source>
</evidence>
<dbReference type="GO" id="GO:0031369">
    <property type="term" value="F:translation initiation factor binding"/>
    <property type="evidence" value="ECO:0007669"/>
    <property type="project" value="InterPro"/>
</dbReference>
<dbReference type="OrthoDB" id="10250414at2759"/>
<dbReference type="PANTHER" id="PTHR14068">
    <property type="entry name" value="EUKARYOTIC TRANSLATION INITIATION FACTOR 3 EIF3 -RELATED"/>
    <property type="match status" value="1"/>
</dbReference>
<protein>
    <recommendedName>
        <fullName evidence="7">Translation initiation factor beta propellor-like domain-containing protein</fullName>
    </recommendedName>
</protein>
<evidence type="ECO:0000256" key="5">
    <source>
        <dbReference type="SAM" id="MobiDB-lite"/>
    </source>
</evidence>
<dbReference type="InterPro" id="IPR015943">
    <property type="entry name" value="WD40/YVTN_repeat-like_dom_sf"/>
</dbReference>
<dbReference type="Proteomes" id="UP000023152">
    <property type="component" value="Unassembled WGS sequence"/>
</dbReference>
<dbReference type="Gene3D" id="2.130.10.10">
    <property type="entry name" value="YVTN repeat-like/Quinoprotein amine dehydrogenase"/>
    <property type="match status" value="1"/>
</dbReference>
<evidence type="ECO:0000256" key="3">
    <source>
        <dbReference type="ARBA" id="ARBA00022884"/>
    </source>
</evidence>
<reference evidence="8 9" key="1">
    <citation type="journal article" date="2013" name="Curr. Biol.">
        <title>The Genome of the Foraminiferan Reticulomyxa filosa.</title>
        <authorList>
            <person name="Glockner G."/>
            <person name="Hulsmann N."/>
            <person name="Schleicher M."/>
            <person name="Noegel A.A."/>
            <person name="Eichinger L."/>
            <person name="Gallinger C."/>
            <person name="Pawlowski J."/>
            <person name="Sierra R."/>
            <person name="Euteneuer U."/>
            <person name="Pillet L."/>
            <person name="Moustafa A."/>
            <person name="Platzer M."/>
            <person name="Groth M."/>
            <person name="Szafranski K."/>
            <person name="Schliwa M."/>
        </authorList>
    </citation>
    <scope>NUCLEOTIDE SEQUENCE [LARGE SCALE GENOMIC DNA]</scope>
</reference>
<dbReference type="AlphaFoldDB" id="X6NM12"/>
<keyword evidence="9" id="KW-1185">Reference proteome</keyword>
<dbReference type="GO" id="GO:0005852">
    <property type="term" value="C:eukaryotic translation initiation factor 3 complex"/>
    <property type="evidence" value="ECO:0007669"/>
    <property type="project" value="InterPro"/>
</dbReference>